<dbReference type="Pfam" id="PF00590">
    <property type="entry name" value="TP_methylase"/>
    <property type="match status" value="1"/>
</dbReference>
<dbReference type="FunFam" id="3.30.950.10:FF:000002">
    <property type="entry name" value="Ribosomal RNA small subunit methyltransferase I"/>
    <property type="match status" value="1"/>
</dbReference>
<dbReference type="PROSITE" id="PS01296">
    <property type="entry name" value="RSMI"/>
    <property type="match status" value="1"/>
</dbReference>
<comment type="function">
    <text evidence="6">Catalyzes the 2'-O-methylation of the ribose of cytidine 1402 (C1402) in 16S rRNA.</text>
</comment>
<keyword evidence="4 6" id="KW-0808">Transferase</keyword>
<dbReference type="InterPro" id="IPR035996">
    <property type="entry name" value="4pyrrol_Methylase_sf"/>
</dbReference>
<dbReference type="InterPro" id="IPR014777">
    <property type="entry name" value="4pyrrole_Mease_sub1"/>
</dbReference>
<dbReference type="Proteomes" id="UP000503088">
    <property type="component" value="Chromosome"/>
</dbReference>
<dbReference type="AlphaFoldDB" id="A0A7D3XGU7"/>
<dbReference type="NCBIfam" id="TIGR00096">
    <property type="entry name" value="16S rRNA (cytidine(1402)-2'-O)-methyltransferase"/>
    <property type="match status" value="1"/>
</dbReference>
<dbReference type="HAMAP" id="MF_01877">
    <property type="entry name" value="16SrRNA_methyltr_I"/>
    <property type="match status" value="1"/>
</dbReference>
<evidence type="ECO:0000313" key="9">
    <source>
        <dbReference type="Proteomes" id="UP000503088"/>
    </source>
</evidence>
<organism evidence="8 9">
    <name type="scientific">Kroppenstedtia pulmonis</name>
    <dbReference type="NCBI Taxonomy" id="1380685"/>
    <lineage>
        <taxon>Bacteria</taxon>
        <taxon>Bacillati</taxon>
        <taxon>Bacillota</taxon>
        <taxon>Bacilli</taxon>
        <taxon>Bacillales</taxon>
        <taxon>Thermoactinomycetaceae</taxon>
        <taxon>Kroppenstedtia</taxon>
    </lineage>
</organism>
<proteinExistence type="inferred from homology"/>
<dbReference type="Gene3D" id="3.40.1010.10">
    <property type="entry name" value="Cobalt-precorrin-4 Transmethylase, Domain 1"/>
    <property type="match status" value="1"/>
</dbReference>
<dbReference type="CDD" id="cd11648">
    <property type="entry name" value="RsmI"/>
    <property type="match status" value="1"/>
</dbReference>
<sequence>MKRQKSFQNPDGILYVVGTPIGNLGDLSDRARDIFSEVDRIACEDTRHTRKLLHYMGVRVPLVSYHEHNRISRTQELVERMEQGEKIALVSDAGMPALSDPGEELVKEAVARDIPVIPIPGPNAALTAVVASGLSSQPFLFVGFLPRQTKDRIQELRRWKGIPATLLLYEAPHRIIAMLRDLESVLGDRQAAIARELTKKHEEWIRGPLSECIEWFEEHAPRGEMTIVVEGSAQESDEDDPDTGWWQTLTEREHVETYIHHGMSKKEAIRETAKVRNRPKREIYNIYHQDVDK</sequence>
<dbReference type="FunFam" id="3.40.1010.10:FF:000007">
    <property type="entry name" value="Ribosomal RNA small subunit methyltransferase I"/>
    <property type="match status" value="1"/>
</dbReference>
<comment type="similarity">
    <text evidence="6">Belongs to the methyltransferase superfamily. RsmI family.</text>
</comment>
<evidence type="ECO:0000256" key="6">
    <source>
        <dbReference type="HAMAP-Rule" id="MF_01877"/>
    </source>
</evidence>
<dbReference type="PIRSF" id="PIRSF005917">
    <property type="entry name" value="MTase_YraL"/>
    <property type="match status" value="1"/>
</dbReference>
<evidence type="ECO:0000313" key="8">
    <source>
        <dbReference type="EMBL" id="QKG83064.1"/>
    </source>
</evidence>
<dbReference type="GO" id="GO:0070677">
    <property type="term" value="F:rRNA (cytosine-2'-O-)-methyltransferase activity"/>
    <property type="evidence" value="ECO:0007669"/>
    <property type="project" value="UniProtKB-UniRule"/>
</dbReference>
<dbReference type="GO" id="GO:0005737">
    <property type="term" value="C:cytoplasm"/>
    <property type="evidence" value="ECO:0007669"/>
    <property type="project" value="UniProtKB-SubCell"/>
</dbReference>
<keyword evidence="5 6" id="KW-0949">S-adenosyl-L-methionine</keyword>
<dbReference type="Gene3D" id="3.30.950.10">
    <property type="entry name" value="Methyltransferase, Cobalt-precorrin-4 Transmethylase, Domain 2"/>
    <property type="match status" value="1"/>
</dbReference>
<protein>
    <recommendedName>
        <fullName evidence="6">Ribosomal RNA small subunit methyltransferase I</fullName>
        <ecNumber evidence="6">2.1.1.198</ecNumber>
    </recommendedName>
    <alternativeName>
        <fullName evidence="6">16S rRNA 2'-O-ribose C1402 methyltransferase</fullName>
    </alternativeName>
    <alternativeName>
        <fullName evidence="6">rRNA (cytidine-2'-O-)-methyltransferase RsmI</fullName>
    </alternativeName>
</protein>
<dbReference type="InterPro" id="IPR014776">
    <property type="entry name" value="4pyrrole_Mease_sub2"/>
</dbReference>
<dbReference type="KEGG" id="kpul:GXN76_00380"/>
<accession>A0A7D3XGU7</accession>
<dbReference type="PANTHER" id="PTHR46111">
    <property type="entry name" value="RIBOSOMAL RNA SMALL SUBUNIT METHYLTRANSFERASE I"/>
    <property type="match status" value="1"/>
</dbReference>
<dbReference type="EMBL" id="CP048104">
    <property type="protein sequence ID" value="QKG83064.1"/>
    <property type="molecule type" value="Genomic_DNA"/>
</dbReference>
<keyword evidence="1 6" id="KW-0963">Cytoplasm</keyword>
<dbReference type="PANTHER" id="PTHR46111:SF1">
    <property type="entry name" value="RIBOSOMAL RNA SMALL SUBUNIT METHYLTRANSFERASE I"/>
    <property type="match status" value="1"/>
</dbReference>
<reference evidence="8 9" key="1">
    <citation type="submission" date="2020-01" db="EMBL/GenBank/DDBJ databases">
        <authorList>
            <person name="Gulvik C.A."/>
            <person name="Batra D.G."/>
        </authorList>
    </citation>
    <scope>NUCLEOTIDE SEQUENCE [LARGE SCALE GENOMIC DNA]</scope>
    <source>
        <strain evidence="8 9">W9323</strain>
    </source>
</reference>
<evidence type="ECO:0000256" key="2">
    <source>
        <dbReference type="ARBA" id="ARBA00022552"/>
    </source>
</evidence>
<evidence type="ECO:0000256" key="3">
    <source>
        <dbReference type="ARBA" id="ARBA00022603"/>
    </source>
</evidence>
<keyword evidence="2 6" id="KW-0698">rRNA processing</keyword>
<evidence type="ECO:0000256" key="4">
    <source>
        <dbReference type="ARBA" id="ARBA00022679"/>
    </source>
</evidence>
<evidence type="ECO:0000259" key="7">
    <source>
        <dbReference type="Pfam" id="PF00590"/>
    </source>
</evidence>
<dbReference type="InterPro" id="IPR008189">
    <property type="entry name" value="rRNA_ssu_MeTfrase_I"/>
</dbReference>
<comment type="catalytic activity">
    <reaction evidence="6">
        <text>cytidine(1402) in 16S rRNA + S-adenosyl-L-methionine = 2'-O-methylcytidine(1402) in 16S rRNA + S-adenosyl-L-homocysteine + H(+)</text>
        <dbReference type="Rhea" id="RHEA:42924"/>
        <dbReference type="Rhea" id="RHEA-COMP:10285"/>
        <dbReference type="Rhea" id="RHEA-COMP:10286"/>
        <dbReference type="ChEBI" id="CHEBI:15378"/>
        <dbReference type="ChEBI" id="CHEBI:57856"/>
        <dbReference type="ChEBI" id="CHEBI:59789"/>
        <dbReference type="ChEBI" id="CHEBI:74495"/>
        <dbReference type="ChEBI" id="CHEBI:82748"/>
        <dbReference type="EC" id="2.1.1.198"/>
    </reaction>
</comment>
<dbReference type="SUPFAM" id="SSF53790">
    <property type="entry name" value="Tetrapyrrole methylase"/>
    <property type="match status" value="1"/>
</dbReference>
<dbReference type="EC" id="2.1.1.198" evidence="6"/>
<dbReference type="RefSeq" id="WP_173219079.1">
    <property type="nucleotide sequence ID" value="NZ_CP048104.1"/>
</dbReference>
<name>A0A7D3XGU7_9BACL</name>
<feature type="domain" description="Tetrapyrrole methylase" evidence="7">
    <location>
        <begin position="14"/>
        <end position="211"/>
    </location>
</feature>
<keyword evidence="3 6" id="KW-0489">Methyltransferase</keyword>
<evidence type="ECO:0000256" key="5">
    <source>
        <dbReference type="ARBA" id="ARBA00022691"/>
    </source>
</evidence>
<evidence type="ECO:0000256" key="1">
    <source>
        <dbReference type="ARBA" id="ARBA00022490"/>
    </source>
</evidence>
<keyword evidence="9" id="KW-1185">Reference proteome</keyword>
<gene>
    <name evidence="6 8" type="primary">rsmI</name>
    <name evidence="8" type="ORF">GXN76_00380</name>
</gene>
<comment type="subcellular location">
    <subcellularLocation>
        <location evidence="6">Cytoplasm</location>
    </subcellularLocation>
</comment>
<dbReference type="InterPro" id="IPR018063">
    <property type="entry name" value="SAM_MeTrfase_RsmI_CS"/>
</dbReference>
<dbReference type="InterPro" id="IPR000878">
    <property type="entry name" value="4pyrrol_Mease"/>
</dbReference>